<dbReference type="AlphaFoldDB" id="A0A5B7DSR4"/>
<feature type="compositionally biased region" description="Pro residues" evidence="1">
    <location>
        <begin position="162"/>
        <end position="173"/>
    </location>
</feature>
<comment type="caution">
    <text evidence="2">The sequence shown here is derived from an EMBL/GenBank/DDBJ whole genome shotgun (WGS) entry which is preliminary data.</text>
</comment>
<organism evidence="2 3">
    <name type="scientific">Portunus trituberculatus</name>
    <name type="common">Swimming crab</name>
    <name type="synonym">Neptunus trituberculatus</name>
    <dbReference type="NCBI Taxonomy" id="210409"/>
    <lineage>
        <taxon>Eukaryota</taxon>
        <taxon>Metazoa</taxon>
        <taxon>Ecdysozoa</taxon>
        <taxon>Arthropoda</taxon>
        <taxon>Crustacea</taxon>
        <taxon>Multicrustacea</taxon>
        <taxon>Malacostraca</taxon>
        <taxon>Eumalacostraca</taxon>
        <taxon>Eucarida</taxon>
        <taxon>Decapoda</taxon>
        <taxon>Pleocyemata</taxon>
        <taxon>Brachyura</taxon>
        <taxon>Eubrachyura</taxon>
        <taxon>Portunoidea</taxon>
        <taxon>Portunidae</taxon>
        <taxon>Portuninae</taxon>
        <taxon>Portunus</taxon>
    </lineage>
</organism>
<gene>
    <name evidence="2" type="ORF">E2C01_017124</name>
</gene>
<reference evidence="2 3" key="1">
    <citation type="submission" date="2019-05" db="EMBL/GenBank/DDBJ databases">
        <title>Another draft genome of Portunus trituberculatus and its Hox gene families provides insights of decapod evolution.</title>
        <authorList>
            <person name="Jeong J.-H."/>
            <person name="Song I."/>
            <person name="Kim S."/>
            <person name="Choi T."/>
            <person name="Kim D."/>
            <person name="Ryu S."/>
            <person name="Kim W."/>
        </authorList>
    </citation>
    <scope>NUCLEOTIDE SEQUENCE [LARGE SCALE GENOMIC DNA]</scope>
    <source>
        <tissue evidence="2">Muscle</tissue>
    </source>
</reference>
<feature type="region of interest" description="Disordered" evidence="1">
    <location>
        <begin position="151"/>
        <end position="204"/>
    </location>
</feature>
<feature type="compositionally biased region" description="Basic and acidic residues" evidence="1">
    <location>
        <begin position="177"/>
        <end position="187"/>
    </location>
</feature>
<accession>A0A5B7DSR4</accession>
<dbReference type="EMBL" id="VSRR010001284">
    <property type="protein sequence ID" value="MPC24053.1"/>
    <property type="molecule type" value="Genomic_DNA"/>
</dbReference>
<keyword evidence="3" id="KW-1185">Reference proteome</keyword>
<evidence type="ECO:0000313" key="3">
    <source>
        <dbReference type="Proteomes" id="UP000324222"/>
    </source>
</evidence>
<feature type="compositionally biased region" description="Low complexity" evidence="1">
    <location>
        <begin position="151"/>
        <end position="161"/>
    </location>
</feature>
<protein>
    <submittedName>
        <fullName evidence="2">Uncharacterized protein</fullName>
    </submittedName>
</protein>
<name>A0A5B7DSR4_PORTR</name>
<dbReference type="Proteomes" id="UP000324222">
    <property type="component" value="Unassembled WGS sequence"/>
</dbReference>
<evidence type="ECO:0000313" key="2">
    <source>
        <dbReference type="EMBL" id="MPC24053.1"/>
    </source>
</evidence>
<sequence>MEITPSNPPLPLFISSPLLPTGILAFTTITPILTTLHLLAPVENGSPQTLSGSPEARLVQLGVQRGAALLLMKGDSCSLADHVKTLGGLGGGGPDDKCKQAPGGVTLKRPASAWPARRLIKVWWWARSPVRESPPPPPPVPAALAEAAAAVTTPLLPHAPTIAPPRPTPPRPAIPESAHRPLDERRPPRGAAPRGLTQRAVVKL</sequence>
<evidence type="ECO:0000256" key="1">
    <source>
        <dbReference type="SAM" id="MobiDB-lite"/>
    </source>
</evidence>
<proteinExistence type="predicted"/>